<keyword evidence="2" id="KW-1185">Reference proteome</keyword>
<evidence type="ECO:0000313" key="2">
    <source>
        <dbReference type="Proteomes" id="UP000479710"/>
    </source>
</evidence>
<protein>
    <submittedName>
        <fullName evidence="1">Uncharacterized protein</fullName>
    </submittedName>
</protein>
<dbReference type="EMBL" id="SPHZ02000005">
    <property type="protein sequence ID" value="KAF0921084.1"/>
    <property type="molecule type" value="Genomic_DNA"/>
</dbReference>
<accession>A0A6G1E9G6</accession>
<name>A0A6G1E9G6_9ORYZ</name>
<dbReference type="AlphaFoldDB" id="A0A6G1E9G6"/>
<proteinExistence type="predicted"/>
<reference evidence="1 2" key="1">
    <citation type="submission" date="2019-11" db="EMBL/GenBank/DDBJ databases">
        <title>Whole genome sequence of Oryza granulata.</title>
        <authorList>
            <person name="Li W."/>
        </authorList>
    </citation>
    <scope>NUCLEOTIDE SEQUENCE [LARGE SCALE GENOMIC DNA]</scope>
    <source>
        <strain evidence="2">cv. Menghai</strain>
        <tissue evidence="1">Leaf</tissue>
    </source>
</reference>
<dbReference type="Proteomes" id="UP000479710">
    <property type="component" value="Unassembled WGS sequence"/>
</dbReference>
<sequence length="74" mass="8462">MSNAFAEQDPMSIILSLQKTHHPMEELEALQFPSHLEVPELVRWFAQVSAQQVGWQSALRIAGMVQEMVLQWEG</sequence>
<gene>
    <name evidence="1" type="ORF">E2562_038468</name>
</gene>
<evidence type="ECO:0000313" key="1">
    <source>
        <dbReference type="EMBL" id="KAF0921084.1"/>
    </source>
</evidence>
<comment type="caution">
    <text evidence="1">The sequence shown here is derived from an EMBL/GenBank/DDBJ whole genome shotgun (WGS) entry which is preliminary data.</text>
</comment>
<organism evidence="1 2">
    <name type="scientific">Oryza meyeriana var. granulata</name>
    <dbReference type="NCBI Taxonomy" id="110450"/>
    <lineage>
        <taxon>Eukaryota</taxon>
        <taxon>Viridiplantae</taxon>
        <taxon>Streptophyta</taxon>
        <taxon>Embryophyta</taxon>
        <taxon>Tracheophyta</taxon>
        <taxon>Spermatophyta</taxon>
        <taxon>Magnoliopsida</taxon>
        <taxon>Liliopsida</taxon>
        <taxon>Poales</taxon>
        <taxon>Poaceae</taxon>
        <taxon>BOP clade</taxon>
        <taxon>Oryzoideae</taxon>
        <taxon>Oryzeae</taxon>
        <taxon>Oryzinae</taxon>
        <taxon>Oryza</taxon>
        <taxon>Oryza meyeriana</taxon>
    </lineage>
</organism>